<name>A0A3G2HUH8_9BURK</name>
<dbReference type="InterPro" id="IPR028081">
    <property type="entry name" value="Leu-bd"/>
</dbReference>
<dbReference type="SUPFAM" id="SSF53822">
    <property type="entry name" value="Periplasmic binding protein-like I"/>
    <property type="match status" value="1"/>
</dbReference>
<dbReference type="InterPro" id="IPR051010">
    <property type="entry name" value="BCAA_transport"/>
</dbReference>
<proteinExistence type="inferred from homology"/>
<accession>A0A3R9BQD7</accession>
<dbReference type="KEGG" id="aaqu:D3M96_08260"/>
<dbReference type="RefSeq" id="WP_094196229.1">
    <property type="nucleotide sequence ID" value="NZ_CP022390.1"/>
</dbReference>
<dbReference type="Pfam" id="PF13458">
    <property type="entry name" value="Peripla_BP_6"/>
    <property type="match status" value="1"/>
</dbReference>
<protein>
    <submittedName>
        <fullName evidence="5">ABC transporter substrate-binding protein</fullName>
    </submittedName>
</protein>
<feature type="signal peptide" evidence="3">
    <location>
        <begin position="1"/>
        <end position="23"/>
    </location>
</feature>
<evidence type="ECO:0000313" key="8">
    <source>
        <dbReference type="Proteomes" id="UP000831759"/>
    </source>
</evidence>
<reference evidence="6 8" key="2">
    <citation type="journal article" date="2022" name="Int. J. Syst. Evol. Microbiol.">
        <title>Characterization of Alcaligenes aquatilis as a novel member of heterotrophic nitrifier-aerobic denitrifier and its performance in treating piggery wastewater.</title>
        <authorList>
            <person name="Cao X."/>
            <person name="Zhao B."/>
            <person name="Wu Y."/>
            <person name="Huang J."/>
            <person name="Wang H."/>
            <person name="Sun X."/>
            <person name="Li S."/>
        </authorList>
    </citation>
    <scope>NUCLEOTIDE SEQUENCE [LARGE SCALE GENOMIC DNA]</scope>
    <source>
        <strain evidence="6 8">AS1</strain>
    </source>
</reference>
<dbReference type="PROSITE" id="PS51257">
    <property type="entry name" value="PROKAR_LIPOPROTEIN"/>
    <property type="match status" value="1"/>
</dbReference>
<evidence type="ECO:0000313" key="5">
    <source>
        <dbReference type="EMBL" id="AYN20521.1"/>
    </source>
</evidence>
<feature type="domain" description="Leucine-binding protein" evidence="4">
    <location>
        <begin position="28"/>
        <end position="361"/>
    </location>
</feature>
<comment type="similarity">
    <text evidence="1">Belongs to the leucine-binding protein family.</text>
</comment>
<accession>A0A3G2HUH8</accession>
<evidence type="ECO:0000256" key="3">
    <source>
        <dbReference type="SAM" id="SignalP"/>
    </source>
</evidence>
<evidence type="ECO:0000256" key="1">
    <source>
        <dbReference type="ARBA" id="ARBA00010062"/>
    </source>
</evidence>
<gene>
    <name evidence="5" type="ORF">D3M96_08260</name>
    <name evidence="6" type="ORF">MTR80_05940</name>
</gene>
<dbReference type="PANTHER" id="PTHR30483">
    <property type="entry name" value="LEUCINE-SPECIFIC-BINDING PROTEIN"/>
    <property type="match status" value="1"/>
</dbReference>
<dbReference type="Proteomes" id="UP000268070">
    <property type="component" value="Chromosome"/>
</dbReference>
<keyword evidence="2 3" id="KW-0732">Signal</keyword>
<feature type="chain" id="PRO_5044593428" evidence="3">
    <location>
        <begin position="24"/>
        <end position="393"/>
    </location>
</feature>
<organism evidence="5 7">
    <name type="scientific">Alcaligenes aquatilis</name>
    <dbReference type="NCBI Taxonomy" id="323284"/>
    <lineage>
        <taxon>Bacteria</taxon>
        <taxon>Pseudomonadati</taxon>
        <taxon>Pseudomonadota</taxon>
        <taxon>Betaproteobacteria</taxon>
        <taxon>Burkholderiales</taxon>
        <taxon>Alcaligenaceae</taxon>
        <taxon>Alcaligenes</taxon>
    </lineage>
</organism>
<reference evidence="5 7" key="1">
    <citation type="submission" date="2018-09" db="EMBL/GenBank/DDBJ databases">
        <title>Complete genome sequence of the hydrocarbonoclastic bacterium Alcaligenes aquatilis QD168, isolated from a crude-oil polluted marine sediment of Central Chile.</title>
        <authorList>
            <person name="Duran R.E."/>
            <person name="Barra B."/>
            <person name="Salva-Serra F."/>
            <person name="Mendez V."/>
            <person name="Moore E.R.B."/>
            <person name="Seeger M."/>
        </authorList>
    </citation>
    <scope>NUCLEOTIDE SEQUENCE [LARGE SCALE GENOMIC DNA]</scope>
    <source>
        <strain evidence="5 7">QD168</strain>
    </source>
</reference>
<dbReference type="Proteomes" id="UP000831759">
    <property type="component" value="Chromosome"/>
</dbReference>
<dbReference type="InterPro" id="IPR028082">
    <property type="entry name" value="Peripla_BP_I"/>
</dbReference>
<dbReference type="EMBL" id="CP032153">
    <property type="protein sequence ID" value="AYN20521.1"/>
    <property type="molecule type" value="Genomic_DNA"/>
</dbReference>
<dbReference type="EMBL" id="CP094619">
    <property type="protein sequence ID" value="UQN37242.1"/>
    <property type="molecule type" value="Genomic_DNA"/>
</dbReference>
<evidence type="ECO:0000256" key="2">
    <source>
        <dbReference type="ARBA" id="ARBA00022729"/>
    </source>
</evidence>
<sequence length="393" mass="42616">MKKQVAFCMSTLALALACSPASSQEVFKVGLLTTLSGPGAAIGQEIRDGFELGLNHSGGKFGGVDVTLAVLDDQQKPMEGRQAVDRLVKRDKVDVITGIAFSNVLLPVMPTIMGSDTVYISANTGPAEYAGEHCNPNFFSVSWQNEDIPAAMGKYVTDQAHKKVYLIAPNYPGGRESIEGFKRLFKGEIADEVYVKVGQMDYAAELAQMRASGADAVFFFLPGGMGVSFIKQLINSGLSTQMAVYTPGFSADQDTIGAIGESMKGMANAAQWSPDLDNPANKRFVAEFEKTYGRLPSMYASQGYDAALLLDGALKSDPKAATDREALRKALRSAPFESVRGAFAFNNNQYPVQTYYMREVAPNDKGQMSNKIVSTVFEQFQDHFAPQCKMEKS</sequence>
<evidence type="ECO:0000313" key="7">
    <source>
        <dbReference type="Proteomes" id="UP000268070"/>
    </source>
</evidence>
<dbReference type="Gene3D" id="3.40.50.2300">
    <property type="match status" value="2"/>
</dbReference>
<dbReference type="AlphaFoldDB" id="A0A3G2HUH8"/>
<keyword evidence="8" id="KW-1185">Reference proteome</keyword>
<dbReference type="CDD" id="cd06359">
    <property type="entry name" value="PBP1_Nba-like"/>
    <property type="match status" value="1"/>
</dbReference>
<dbReference type="OrthoDB" id="8522748at2"/>
<dbReference type="PANTHER" id="PTHR30483:SF6">
    <property type="entry name" value="PERIPLASMIC BINDING PROTEIN OF ABC TRANSPORTER FOR NATURAL AMINO ACIDS"/>
    <property type="match status" value="1"/>
</dbReference>
<evidence type="ECO:0000259" key="4">
    <source>
        <dbReference type="Pfam" id="PF13458"/>
    </source>
</evidence>
<dbReference type="GeneID" id="96868462"/>
<evidence type="ECO:0000313" key="6">
    <source>
        <dbReference type="EMBL" id="UQN37242.1"/>
    </source>
</evidence>